<dbReference type="InterPro" id="IPR018089">
    <property type="entry name" value="OMPdecase_AS"/>
</dbReference>
<keyword evidence="4" id="KW-0210">Decarboxylase</keyword>
<dbReference type="SMART" id="SM00934">
    <property type="entry name" value="OMPdecase"/>
    <property type="match status" value="1"/>
</dbReference>
<dbReference type="GO" id="GO:0005829">
    <property type="term" value="C:cytosol"/>
    <property type="evidence" value="ECO:0007669"/>
    <property type="project" value="TreeGrafter"/>
</dbReference>
<protein>
    <recommendedName>
        <fullName evidence="3">Orotidine 5'-phosphate decarboxylase</fullName>
        <ecNumber evidence="2">4.1.1.23</ecNumber>
    </recommendedName>
    <alternativeName>
        <fullName evidence="7">OMP decarboxylase</fullName>
    </alternativeName>
</protein>
<dbReference type="AlphaFoldDB" id="A0A382ZPV3"/>
<dbReference type="UniPathway" id="UPA00070">
    <property type="reaction ID" value="UER00120"/>
</dbReference>
<gene>
    <name evidence="9" type="ORF">METZ01_LOCUS450113</name>
</gene>
<dbReference type="PANTHER" id="PTHR32119">
    <property type="entry name" value="OROTIDINE 5'-PHOSPHATE DECARBOXYLASE"/>
    <property type="match status" value="1"/>
</dbReference>
<dbReference type="Gene3D" id="3.20.20.70">
    <property type="entry name" value="Aldolase class I"/>
    <property type="match status" value="1"/>
</dbReference>
<evidence type="ECO:0000313" key="9">
    <source>
        <dbReference type="EMBL" id="SVD97259.1"/>
    </source>
</evidence>
<dbReference type="CDD" id="cd04725">
    <property type="entry name" value="OMP_decarboxylase_like"/>
    <property type="match status" value="1"/>
</dbReference>
<evidence type="ECO:0000256" key="3">
    <source>
        <dbReference type="ARBA" id="ARBA00021923"/>
    </source>
</evidence>
<feature type="domain" description="Orotidine 5'-phosphate decarboxylase" evidence="8">
    <location>
        <begin position="4"/>
        <end position="100"/>
    </location>
</feature>
<evidence type="ECO:0000256" key="2">
    <source>
        <dbReference type="ARBA" id="ARBA00012321"/>
    </source>
</evidence>
<evidence type="ECO:0000256" key="5">
    <source>
        <dbReference type="ARBA" id="ARBA00022975"/>
    </source>
</evidence>
<dbReference type="InterPro" id="IPR013785">
    <property type="entry name" value="Aldolase_TIM"/>
</dbReference>
<dbReference type="EC" id="4.1.1.23" evidence="2"/>
<keyword evidence="6" id="KW-0456">Lyase</keyword>
<feature type="non-terminal residue" evidence="9">
    <location>
        <position position="1"/>
    </location>
</feature>
<comment type="pathway">
    <text evidence="1">Pyrimidine metabolism; UMP biosynthesis via de novo pathway; UMP from orotate: step 2/2.</text>
</comment>
<dbReference type="GO" id="GO:0004590">
    <property type="term" value="F:orotidine-5'-phosphate decarboxylase activity"/>
    <property type="evidence" value="ECO:0007669"/>
    <property type="project" value="UniProtKB-EC"/>
</dbReference>
<dbReference type="InterPro" id="IPR011060">
    <property type="entry name" value="RibuloseP-bd_barrel"/>
</dbReference>
<dbReference type="GO" id="GO:0006207">
    <property type="term" value="P:'de novo' pyrimidine nucleobase biosynthetic process"/>
    <property type="evidence" value="ECO:0007669"/>
    <property type="project" value="InterPro"/>
</dbReference>
<dbReference type="PANTHER" id="PTHR32119:SF2">
    <property type="entry name" value="OROTIDINE 5'-PHOSPHATE DECARBOXYLASE"/>
    <property type="match status" value="1"/>
</dbReference>
<evidence type="ECO:0000256" key="1">
    <source>
        <dbReference type="ARBA" id="ARBA00004861"/>
    </source>
</evidence>
<dbReference type="GO" id="GO:0044205">
    <property type="term" value="P:'de novo' UMP biosynthetic process"/>
    <property type="evidence" value="ECO:0007669"/>
    <property type="project" value="UniProtKB-UniPathway"/>
</dbReference>
<sequence>MKSPIIVALDMGPENALDLAKEIDPQECRVKVGSQLFTIGGPLVIEKLNDLGFDVFLDLKFHDIPNTVRKAVEATIKMGVWMLNVHSLGGKEMLRVAHEVI</sequence>
<dbReference type="InterPro" id="IPR001754">
    <property type="entry name" value="OMPdeCOase_dom"/>
</dbReference>
<proteinExistence type="predicted"/>
<evidence type="ECO:0000256" key="4">
    <source>
        <dbReference type="ARBA" id="ARBA00022793"/>
    </source>
</evidence>
<accession>A0A382ZPV3</accession>
<dbReference type="Pfam" id="PF00215">
    <property type="entry name" value="OMPdecase"/>
    <property type="match status" value="1"/>
</dbReference>
<dbReference type="InterPro" id="IPR014732">
    <property type="entry name" value="OMPdecase"/>
</dbReference>
<keyword evidence="5" id="KW-0665">Pyrimidine biosynthesis</keyword>
<evidence type="ECO:0000256" key="6">
    <source>
        <dbReference type="ARBA" id="ARBA00023239"/>
    </source>
</evidence>
<reference evidence="9" key="1">
    <citation type="submission" date="2018-05" db="EMBL/GenBank/DDBJ databases">
        <authorList>
            <person name="Lanie J.A."/>
            <person name="Ng W.-L."/>
            <person name="Kazmierczak K.M."/>
            <person name="Andrzejewski T.M."/>
            <person name="Davidsen T.M."/>
            <person name="Wayne K.J."/>
            <person name="Tettelin H."/>
            <person name="Glass J.I."/>
            <person name="Rusch D."/>
            <person name="Podicherti R."/>
            <person name="Tsui H.-C.T."/>
            <person name="Winkler M.E."/>
        </authorList>
    </citation>
    <scope>NUCLEOTIDE SEQUENCE</scope>
</reference>
<dbReference type="SUPFAM" id="SSF51366">
    <property type="entry name" value="Ribulose-phoshate binding barrel"/>
    <property type="match status" value="1"/>
</dbReference>
<dbReference type="PROSITE" id="PS00156">
    <property type="entry name" value="OMPDECASE"/>
    <property type="match status" value="1"/>
</dbReference>
<feature type="non-terminal residue" evidence="9">
    <location>
        <position position="101"/>
    </location>
</feature>
<evidence type="ECO:0000259" key="8">
    <source>
        <dbReference type="SMART" id="SM00934"/>
    </source>
</evidence>
<evidence type="ECO:0000256" key="7">
    <source>
        <dbReference type="ARBA" id="ARBA00033428"/>
    </source>
</evidence>
<organism evidence="9">
    <name type="scientific">marine metagenome</name>
    <dbReference type="NCBI Taxonomy" id="408172"/>
    <lineage>
        <taxon>unclassified sequences</taxon>
        <taxon>metagenomes</taxon>
        <taxon>ecological metagenomes</taxon>
    </lineage>
</organism>
<dbReference type="EMBL" id="UINC01185516">
    <property type="protein sequence ID" value="SVD97259.1"/>
    <property type="molecule type" value="Genomic_DNA"/>
</dbReference>
<name>A0A382ZPV3_9ZZZZ</name>